<organism evidence="2 3">
    <name type="scientific">Micromonospora globbae</name>
    <dbReference type="NCBI Taxonomy" id="1894969"/>
    <lineage>
        <taxon>Bacteria</taxon>
        <taxon>Bacillati</taxon>
        <taxon>Actinomycetota</taxon>
        <taxon>Actinomycetes</taxon>
        <taxon>Micromonosporales</taxon>
        <taxon>Micromonosporaceae</taxon>
        <taxon>Micromonospora</taxon>
    </lineage>
</organism>
<evidence type="ECO:0000313" key="2">
    <source>
        <dbReference type="EMBL" id="RKF25246.1"/>
    </source>
</evidence>
<evidence type="ECO:0000256" key="1">
    <source>
        <dbReference type="SAM" id="MobiDB-lite"/>
    </source>
</evidence>
<dbReference type="SUPFAM" id="SSF46785">
    <property type="entry name" value="Winged helix' DNA-binding domain"/>
    <property type="match status" value="1"/>
</dbReference>
<feature type="compositionally biased region" description="Basic and acidic residues" evidence="1">
    <location>
        <begin position="9"/>
        <end position="20"/>
    </location>
</feature>
<protein>
    <submittedName>
        <fullName evidence="2">Helix-turn-helix domain-containing protein</fullName>
    </submittedName>
</protein>
<accession>A0A420EWV3</accession>
<sequence>MKTAPAALQRRDPGPDRERTSAMSQPTYRGGAAAVKDALRASHDLKPTERLVLVAIVAHSNAEGHAWPSVATIAEYVGCSERTVQRALRRLVEVGRLVVRKVAGIATRVYRLVVGGGDTEAAGGDIRERGGDTTAAGGDTQDVAQRSFEDHPEGVKARSARDWRNWLPKSKSRLGDRSAPPSATPYPERRGAALPPAAGTERCPRHLGELAHNCRCCRSEALAGGAA</sequence>
<dbReference type="InterPro" id="IPR036390">
    <property type="entry name" value="WH_DNA-bd_sf"/>
</dbReference>
<dbReference type="EMBL" id="RAQQ01000017">
    <property type="protein sequence ID" value="RKF25246.1"/>
    <property type="molecule type" value="Genomic_DNA"/>
</dbReference>
<feature type="region of interest" description="Disordered" evidence="1">
    <location>
        <begin position="1"/>
        <end position="29"/>
    </location>
</feature>
<dbReference type="InterPro" id="IPR036388">
    <property type="entry name" value="WH-like_DNA-bd_sf"/>
</dbReference>
<feature type="compositionally biased region" description="Basic and acidic residues" evidence="1">
    <location>
        <begin position="147"/>
        <end position="164"/>
    </location>
</feature>
<reference evidence="2 3" key="1">
    <citation type="journal article" date="2018" name="Int. J. Syst. Evol. Microbiol.">
        <title>Micromonospora globbae sp. nov., an endophytic actinomycete isolated from roots of Globba winitii C. H. Wright.</title>
        <authorList>
            <person name="Kuncharoen N."/>
            <person name="Pittayakhajonwut P."/>
            <person name="Tanasupawat S."/>
        </authorList>
    </citation>
    <scope>NUCLEOTIDE SEQUENCE [LARGE SCALE GENOMIC DNA]</scope>
    <source>
        <strain evidence="2 3">WPS1-2</strain>
    </source>
</reference>
<dbReference type="Gene3D" id="1.10.10.10">
    <property type="entry name" value="Winged helix-like DNA-binding domain superfamily/Winged helix DNA-binding domain"/>
    <property type="match status" value="1"/>
</dbReference>
<feature type="compositionally biased region" description="Low complexity" evidence="1">
    <location>
        <begin position="132"/>
        <end position="144"/>
    </location>
</feature>
<dbReference type="AlphaFoldDB" id="A0A420EWV3"/>
<gene>
    <name evidence="2" type="ORF">D7I43_22600</name>
</gene>
<feature type="region of interest" description="Disordered" evidence="1">
    <location>
        <begin position="120"/>
        <end position="199"/>
    </location>
</feature>
<name>A0A420EWV3_9ACTN</name>
<dbReference type="Proteomes" id="UP000285744">
    <property type="component" value="Unassembled WGS sequence"/>
</dbReference>
<evidence type="ECO:0000313" key="3">
    <source>
        <dbReference type="Proteomes" id="UP000285744"/>
    </source>
</evidence>
<dbReference type="Pfam" id="PF13730">
    <property type="entry name" value="HTH_36"/>
    <property type="match status" value="1"/>
</dbReference>
<comment type="caution">
    <text evidence="2">The sequence shown here is derived from an EMBL/GenBank/DDBJ whole genome shotgun (WGS) entry which is preliminary data.</text>
</comment>
<proteinExistence type="predicted"/>